<comment type="caution">
    <text evidence="7">The sequence shown here is derived from an EMBL/GenBank/DDBJ whole genome shotgun (WGS) entry which is preliminary data.</text>
</comment>
<dbReference type="InterPro" id="IPR016039">
    <property type="entry name" value="Thiolase-like"/>
</dbReference>
<dbReference type="FunFam" id="3.40.47.10:FF:000029">
    <property type="entry name" value="3-oxoacyl-[acyl-carrier-protein] synthase 1"/>
    <property type="match status" value="1"/>
</dbReference>
<dbReference type="InterPro" id="IPR014030">
    <property type="entry name" value="Ketoacyl_synth_N"/>
</dbReference>
<reference evidence="7 8" key="1">
    <citation type="submission" date="2019-05" db="EMBL/GenBank/DDBJ databases">
        <title>Streptomyces sp. NEAU-C151, a novel actinomycete isolated from soil.</title>
        <authorList>
            <person name="Han L."/>
            <person name="Jiang H."/>
        </authorList>
    </citation>
    <scope>NUCLEOTIDE SEQUENCE [LARGE SCALE GENOMIC DNA]</scope>
    <source>
        <strain evidence="7 8">NEAU-C151</strain>
    </source>
</reference>
<dbReference type="PANTHER" id="PTHR11712">
    <property type="entry name" value="POLYKETIDE SYNTHASE-RELATED"/>
    <property type="match status" value="1"/>
</dbReference>
<evidence type="ECO:0000313" key="7">
    <source>
        <dbReference type="EMBL" id="TLS47347.1"/>
    </source>
</evidence>
<accession>A0A5R9FTJ4</accession>
<gene>
    <name evidence="7" type="ORF">FE633_04790</name>
</gene>
<feature type="domain" description="Ketosynthase family 3 (KS3)" evidence="6">
    <location>
        <begin position="9"/>
        <end position="410"/>
    </location>
</feature>
<dbReference type="PANTHER" id="PTHR11712:SF336">
    <property type="entry name" value="3-OXOACYL-[ACYL-CARRIER-PROTEIN] SYNTHASE, MITOCHONDRIAL"/>
    <property type="match status" value="1"/>
</dbReference>
<evidence type="ECO:0000313" key="8">
    <source>
        <dbReference type="Proteomes" id="UP000305906"/>
    </source>
</evidence>
<dbReference type="PROSITE" id="PS00606">
    <property type="entry name" value="KS3_1"/>
    <property type="match status" value="1"/>
</dbReference>
<organism evidence="7 8">
    <name type="scientific">Streptomyces montanus</name>
    <dbReference type="NCBI Taxonomy" id="2580423"/>
    <lineage>
        <taxon>Bacteria</taxon>
        <taxon>Bacillati</taxon>
        <taxon>Actinomycetota</taxon>
        <taxon>Actinomycetes</taxon>
        <taxon>Kitasatosporales</taxon>
        <taxon>Streptomycetaceae</taxon>
        <taxon>Streptomyces</taxon>
    </lineage>
</organism>
<evidence type="ECO:0000256" key="1">
    <source>
        <dbReference type="ARBA" id="ARBA00008467"/>
    </source>
</evidence>
<dbReference type="Gene3D" id="3.40.47.10">
    <property type="match status" value="3"/>
</dbReference>
<keyword evidence="8" id="KW-1185">Reference proteome</keyword>
<dbReference type="PROSITE" id="PS52004">
    <property type="entry name" value="KS3_2"/>
    <property type="match status" value="2"/>
</dbReference>
<name>A0A5R9FTJ4_9ACTN</name>
<evidence type="ECO:0000256" key="5">
    <source>
        <dbReference type="SAM" id="MobiDB-lite"/>
    </source>
</evidence>
<keyword evidence="3" id="KW-0012">Acyltransferase</keyword>
<dbReference type="AlphaFoldDB" id="A0A5R9FTJ4"/>
<evidence type="ECO:0000256" key="4">
    <source>
        <dbReference type="RuleBase" id="RU003694"/>
    </source>
</evidence>
<dbReference type="Pfam" id="PF00109">
    <property type="entry name" value="ketoacyl-synt"/>
    <property type="match status" value="2"/>
</dbReference>
<dbReference type="InterPro" id="IPR018201">
    <property type="entry name" value="Ketoacyl_synth_AS"/>
</dbReference>
<evidence type="ECO:0000259" key="6">
    <source>
        <dbReference type="PROSITE" id="PS52004"/>
    </source>
</evidence>
<dbReference type="RefSeq" id="WP_138043798.1">
    <property type="nucleotide sequence ID" value="NZ_VBZC01000004.1"/>
</dbReference>
<proteinExistence type="inferred from homology"/>
<evidence type="ECO:0000256" key="3">
    <source>
        <dbReference type="ARBA" id="ARBA00023315"/>
    </source>
</evidence>
<dbReference type="GO" id="GO:0005829">
    <property type="term" value="C:cytosol"/>
    <property type="evidence" value="ECO:0007669"/>
    <property type="project" value="TreeGrafter"/>
</dbReference>
<dbReference type="CDD" id="cd00834">
    <property type="entry name" value="KAS_I_II"/>
    <property type="match status" value="1"/>
</dbReference>
<dbReference type="GO" id="GO:0004315">
    <property type="term" value="F:3-oxoacyl-[acyl-carrier-protein] synthase activity"/>
    <property type="evidence" value="ECO:0007669"/>
    <property type="project" value="InterPro"/>
</dbReference>
<dbReference type="Proteomes" id="UP000305906">
    <property type="component" value="Unassembled WGS sequence"/>
</dbReference>
<sequence length="789" mass="80070">MDNNMSSGVVRVVVSGVGAITSQGGSAEAFWDGVRTGKVAIRPVRGLPMDGYQTRIGGEVTETPRPRRHRYSSDDEVREPSVDFALVAAEEAMEATGLTPGVEIPAERWGIAYGTCNGGWRSAEHALRARAMGEQPDWRRYTFVPAQAAAEALGAAFGVKGPVLSVNTACASGAHAVAHALEVMRAGRADAMLVGGSDAFTETAFAGFSSLESLATEPAAPYSKDRSGLSLGEGSGMLVLLSARVAGQLGAPVLAEVLGYGLSADGYHPTAPHPDGEGAARAIRGALESAGLAPEDVRYVNGHGTGTPKNDSAESNAVRLALGEAAEKTALSSTKSMVGHLLGAAGAVEGIATVLALRDQIAPPTAGFTETDPQCGLDPVPGTGRPMDLDVALSNNFAFGGANASIAYARPGAVFEEPAAHRPDDVVVTGFSALTAAGDGAEALWQAFDEGTRPGAAEDGLRVARAVFDPDAAGTRKERRRMDRLSQLAVAACRTALEHAGVSDAGERAATGVVLGTGIGPVDSNERFFLPVLSGGPALGNPGVFPNTVHNAAAGQVAMVLGVKGPTSTLTSAHAAGAAALGVAHDLLRAGRADRIVVVAADAFSPGALDGYRSIPLFGSPSGRRYTLAEGGIALVLERAEAARERGAHVHAAVLSHATVSDAAGIGRWDPSGDGVERAMRAALADAGLTPGELTGVWANAAGLAAVDRPEEAAIGRLLAGAEVPVRTPKRSLGEPVGAGAQLAAVLAIGSWRQGPAAGPALINSSSLGGTHTSIVLAPFPTSRMESAR</sequence>
<dbReference type="GO" id="GO:0006633">
    <property type="term" value="P:fatty acid biosynthetic process"/>
    <property type="evidence" value="ECO:0007669"/>
    <property type="project" value="InterPro"/>
</dbReference>
<dbReference type="InterPro" id="IPR014031">
    <property type="entry name" value="Ketoacyl_synth_C"/>
</dbReference>
<dbReference type="InterPro" id="IPR020841">
    <property type="entry name" value="PKS_Beta-ketoAc_synthase_dom"/>
</dbReference>
<feature type="region of interest" description="Disordered" evidence="5">
    <location>
        <begin position="52"/>
        <end position="75"/>
    </location>
</feature>
<feature type="domain" description="Ketosynthase family 3 (KS3)" evidence="6">
    <location>
        <begin position="423"/>
        <end position="779"/>
    </location>
</feature>
<dbReference type="EMBL" id="VBZC01000004">
    <property type="protein sequence ID" value="TLS47347.1"/>
    <property type="molecule type" value="Genomic_DNA"/>
</dbReference>
<dbReference type="Pfam" id="PF02801">
    <property type="entry name" value="Ketoacyl-synt_C"/>
    <property type="match status" value="2"/>
</dbReference>
<evidence type="ECO:0000256" key="2">
    <source>
        <dbReference type="ARBA" id="ARBA00022679"/>
    </source>
</evidence>
<protein>
    <submittedName>
        <fullName evidence="7">3-ketoacyl-ACP synthase</fullName>
    </submittedName>
</protein>
<keyword evidence="2 4" id="KW-0808">Transferase</keyword>
<dbReference type="SMART" id="SM00825">
    <property type="entry name" value="PKS_KS"/>
    <property type="match status" value="1"/>
</dbReference>
<comment type="similarity">
    <text evidence="1 4">Belongs to the thiolase-like superfamily. Beta-ketoacyl-ACP synthases family.</text>
</comment>
<dbReference type="SUPFAM" id="SSF53901">
    <property type="entry name" value="Thiolase-like"/>
    <property type="match status" value="3"/>
</dbReference>
<dbReference type="InterPro" id="IPR000794">
    <property type="entry name" value="Beta-ketoacyl_synthase"/>
</dbReference>